<proteinExistence type="predicted"/>
<keyword evidence="2" id="KW-1185">Reference proteome</keyword>
<gene>
    <name evidence="1" type="ORF">E5336_11580</name>
</gene>
<organism evidence="1 2">
    <name type="scientific">Dubosiella muris</name>
    <dbReference type="NCBI Taxonomy" id="3038133"/>
    <lineage>
        <taxon>Bacteria</taxon>
        <taxon>Bacillati</taxon>
        <taxon>Bacillota</taxon>
        <taxon>Erysipelotrichia</taxon>
        <taxon>Erysipelotrichales</taxon>
        <taxon>Erysipelotrichaceae</taxon>
        <taxon>Dubosiella</taxon>
    </lineage>
</organism>
<dbReference type="Proteomes" id="UP000308836">
    <property type="component" value="Unassembled WGS sequence"/>
</dbReference>
<accession>A0AC61R5D5</accession>
<evidence type="ECO:0000313" key="1">
    <source>
        <dbReference type="EMBL" id="TGY64829.1"/>
    </source>
</evidence>
<reference evidence="1" key="1">
    <citation type="submission" date="2019-04" db="EMBL/GenBank/DDBJ databases">
        <title>Microbes associate with the intestines of laboratory mice.</title>
        <authorList>
            <person name="Navarre W."/>
            <person name="Wong E."/>
            <person name="Huang K."/>
            <person name="Tropini C."/>
            <person name="Ng K."/>
            <person name="Yu B."/>
        </authorList>
    </citation>
    <scope>NUCLEOTIDE SEQUENCE</scope>
    <source>
        <strain evidence="1">NM09_H32</strain>
    </source>
</reference>
<evidence type="ECO:0000313" key="2">
    <source>
        <dbReference type="Proteomes" id="UP000308836"/>
    </source>
</evidence>
<sequence length="272" mass="32121">MFRTNYHTHTFRCHHAVGSDEEYVLEAIANGYKVLGFSDHACWEYNSNFRSGIRMDVSEFDEYKKSVLALKEKYKDKITILLGMEAEYYPMYQEWLLEFCVEQEIDYLILGNHYYLSDEYGIYFGHMPPRYLNAYFDTCIEGLRTGMYAYLAHPELIMRNEYMEWYDVVEEGFQKICLECARLHIPLEYNVLGMQANRKSGVEQYPHHKFWEMAASFGCQAIVGMDAHDPKDLNASLYEEAVAYLESLGIEIVKTIEPVNYEYLQDLQWIDE</sequence>
<comment type="caution">
    <text evidence="1">The sequence shown here is derived from an EMBL/GenBank/DDBJ whole genome shotgun (WGS) entry which is preliminary data.</text>
</comment>
<dbReference type="EMBL" id="SRYG01000033">
    <property type="protein sequence ID" value="TGY64829.1"/>
    <property type="molecule type" value="Genomic_DNA"/>
</dbReference>
<name>A0AC61R5D5_9FIRM</name>
<protein>
    <submittedName>
        <fullName evidence="1">PHP domain-containing protein</fullName>
    </submittedName>
</protein>